<feature type="compositionally biased region" description="Acidic residues" evidence="1">
    <location>
        <begin position="147"/>
        <end position="167"/>
    </location>
</feature>
<reference evidence="2" key="1">
    <citation type="submission" date="2018-10" db="EMBL/GenBank/DDBJ databases">
        <title>Hidden diversity of soil giant viruses.</title>
        <authorList>
            <person name="Schulz F."/>
            <person name="Alteio L."/>
            <person name="Goudeau D."/>
            <person name="Ryan E.M."/>
            <person name="Malmstrom R.R."/>
            <person name="Blanchard J."/>
            <person name="Woyke T."/>
        </authorList>
    </citation>
    <scope>NUCLEOTIDE SEQUENCE</scope>
    <source>
        <strain evidence="2">SYV1</strain>
    </source>
</reference>
<dbReference type="EMBL" id="MK072514">
    <property type="protein sequence ID" value="AYV86763.1"/>
    <property type="molecule type" value="Genomic_DNA"/>
</dbReference>
<evidence type="ECO:0000256" key="1">
    <source>
        <dbReference type="SAM" id="MobiDB-lite"/>
    </source>
</evidence>
<feature type="compositionally biased region" description="Acidic residues" evidence="1">
    <location>
        <begin position="175"/>
        <end position="209"/>
    </location>
</feature>
<proteinExistence type="predicted"/>
<sequence length="443" mass="51453">MDDFRQMQKMIYGKTFVDEIETVAISKHEKGESFIEYANDNTNRILSLLMKKIEEDTTGNTELKIALIYYYGLINIQVDKSEHYLLRSLQKNPALLEATYHLGTLYENCGKTRGFCNCPLSCDYYYSQSCENQNQTQLEEENRGESSEENLSEIDSTEEGNDENQSDQEERKEDETEEDMSPEEQEIENDSENESNDNDEYTSEGDEEEAKISDLYDGDVHISALRPSAYTHVQDRSFSSYHLLKQLASNFRLPGERKRNNRNQMSLKQVQHQRQLHHKEALRLYQIASTGGYPRAVVRMSYCYYSGCCDIPKDISMAHQLLEPLIQLRHPQALYLKSIFILDSPQLYGPGWSYHIPNKNMNLKILSEVFNLLQEASVVECECAMEFLFIHKSEFSSTVRALWIECRALRQELNGRKQFKSLMQDKILEDEVVSFLIDPPLSM</sequence>
<name>A0A3G5AKH1_9VIRU</name>
<dbReference type="InterPro" id="IPR011990">
    <property type="entry name" value="TPR-like_helical_dom_sf"/>
</dbReference>
<evidence type="ECO:0000313" key="2">
    <source>
        <dbReference type="EMBL" id="AYV86763.1"/>
    </source>
</evidence>
<accession>A0A3G5AKH1</accession>
<dbReference type="SUPFAM" id="SSF81901">
    <property type="entry name" value="HCP-like"/>
    <property type="match status" value="1"/>
</dbReference>
<protein>
    <submittedName>
        <fullName evidence="2">Uncharacterized protein</fullName>
    </submittedName>
</protein>
<organism evidence="2">
    <name type="scientific">Sylvanvirus sp</name>
    <dbReference type="NCBI Taxonomy" id="2487774"/>
    <lineage>
        <taxon>Viruses</taxon>
    </lineage>
</organism>
<gene>
    <name evidence="2" type="ORF">Sylvanvirus8_19</name>
</gene>
<feature type="region of interest" description="Disordered" evidence="1">
    <location>
        <begin position="136"/>
        <end position="210"/>
    </location>
</feature>
<dbReference type="Gene3D" id="1.25.40.10">
    <property type="entry name" value="Tetratricopeptide repeat domain"/>
    <property type="match status" value="1"/>
</dbReference>